<dbReference type="SUPFAM" id="SSF52540">
    <property type="entry name" value="P-loop containing nucleoside triphosphate hydrolases"/>
    <property type="match status" value="1"/>
</dbReference>
<dbReference type="AlphaFoldDB" id="A0A6L5X7A8"/>
<keyword evidence="1" id="KW-0418">Kinase</keyword>
<evidence type="ECO:0000313" key="2">
    <source>
        <dbReference type="Proteomes" id="UP000481852"/>
    </source>
</evidence>
<keyword evidence="2" id="KW-1185">Reference proteome</keyword>
<dbReference type="Proteomes" id="UP000481852">
    <property type="component" value="Unassembled WGS sequence"/>
</dbReference>
<dbReference type="Pfam" id="PF13189">
    <property type="entry name" value="Cytidylate_kin2"/>
    <property type="match status" value="1"/>
</dbReference>
<sequence>MAENSIIAIGRQFGSGGHEVGRRIAAELGLKLYDKELLKTVAEQSNICEQVLQDYDEKPTNSLLYSIVMDVYPSMNYVGNTLSQQVYQAQYETIRRLGEKGGCVIVGRAADYILRDNPRLTSVFIHSSMRFRLDRVMEFEHIDENKAKDMILKADKKRASFYNFQTEKKWGAASSYNLSLDTSDIGIDGCVRMIELYLEQKKKGQHKSQN</sequence>
<gene>
    <name evidence="1" type="ORF">FYJ35_10385</name>
</gene>
<keyword evidence="1" id="KW-0808">Transferase</keyword>
<proteinExistence type="predicted"/>
<dbReference type="Gene3D" id="3.40.50.300">
    <property type="entry name" value="P-loop containing nucleotide triphosphate hydrolases"/>
    <property type="match status" value="1"/>
</dbReference>
<evidence type="ECO:0000313" key="1">
    <source>
        <dbReference type="EMBL" id="MSS15437.1"/>
    </source>
</evidence>
<protein>
    <submittedName>
        <fullName evidence="1">Cytidylate kinase-like family protein</fullName>
    </submittedName>
</protein>
<name>A0A6L5X7A8_9FIRM</name>
<dbReference type="RefSeq" id="WP_154526279.1">
    <property type="nucleotide sequence ID" value="NZ_JAQYJL010000029.1"/>
</dbReference>
<reference evidence="1 2" key="1">
    <citation type="submission" date="2019-08" db="EMBL/GenBank/DDBJ databases">
        <title>In-depth cultivation of the pig gut microbiome towards novel bacterial diversity and tailored functional studies.</title>
        <authorList>
            <person name="Wylensek D."/>
            <person name="Hitch T.C.A."/>
            <person name="Clavel T."/>
        </authorList>
    </citation>
    <scope>NUCLEOTIDE SEQUENCE [LARGE SCALE GENOMIC DNA]</scope>
    <source>
        <strain evidence="1 2">Oil+RF-744-WCA-WT-11</strain>
    </source>
</reference>
<dbReference type="InterPro" id="IPR027417">
    <property type="entry name" value="P-loop_NTPase"/>
</dbReference>
<comment type="caution">
    <text evidence="1">The sequence shown here is derived from an EMBL/GenBank/DDBJ whole genome shotgun (WGS) entry which is preliminary data.</text>
</comment>
<accession>A0A6L5X7A8</accession>
<dbReference type="EMBL" id="VULZ01000011">
    <property type="protein sequence ID" value="MSS15437.1"/>
    <property type="molecule type" value="Genomic_DNA"/>
</dbReference>
<organism evidence="1 2">
    <name type="scientific">Porcincola intestinalis</name>
    <dbReference type="NCBI Taxonomy" id="2606632"/>
    <lineage>
        <taxon>Bacteria</taxon>
        <taxon>Bacillati</taxon>
        <taxon>Bacillota</taxon>
        <taxon>Clostridia</taxon>
        <taxon>Lachnospirales</taxon>
        <taxon>Lachnospiraceae</taxon>
        <taxon>Porcincola</taxon>
    </lineage>
</organism>
<dbReference type="GO" id="GO:0016301">
    <property type="term" value="F:kinase activity"/>
    <property type="evidence" value="ECO:0007669"/>
    <property type="project" value="UniProtKB-KW"/>
</dbReference>